<organism evidence="3 4">
    <name type="scientific">Fusarium albosuccineum</name>
    <dbReference type="NCBI Taxonomy" id="1237068"/>
    <lineage>
        <taxon>Eukaryota</taxon>
        <taxon>Fungi</taxon>
        <taxon>Dikarya</taxon>
        <taxon>Ascomycota</taxon>
        <taxon>Pezizomycotina</taxon>
        <taxon>Sordariomycetes</taxon>
        <taxon>Hypocreomycetidae</taxon>
        <taxon>Hypocreales</taxon>
        <taxon>Nectriaceae</taxon>
        <taxon>Fusarium</taxon>
        <taxon>Fusarium decemcellulare species complex</taxon>
    </lineage>
</organism>
<dbReference type="Gene3D" id="2.60.120.10">
    <property type="entry name" value="Jelly Rolls"/>
    <property type="match status" value="1"/>
</dbReference>
<sequence>MGEFIQGGPDLGALQPSFTSSSKPETPRTASLIRSLALIPHMEGGYFVQTDEDPITIPSTYPSEALSAETAALAGPVREGFNVDTRRLSTTIFYLLTPRRPQGMFHRNRSRVIHTLHRGRGRYVLIHPGGHLETFVVGHAVERGERIQWVVEGNVWKASYLLPGKENFCETRDVESEGLLISETVVPGFEYCDHEFLTKQGIRQLLPEYQAHKLDWLVRQSETPENGSEPRNQTNGIKPSSKYRDAASDEHDIEPSAPESAAT</sequence>
<dbReference type="AlphaFoldDB" id="A0A8H4L9P7"/>
<evidence type="ECO:0000259" key="2">
    <source>
        <dbReference type="Pfam" id="PF06172"/>
    </source>
</evidence>
<gene>
    <name evidence="3" type="ORF">FALBO_8327</name>
</gene>
<protein>
    <submittedName>
        <fullName evidence="3">DUF985 domain</fullName>
    </submittedName>
</protein>
<reference evidence="3 4" key="1">
    <citation type="submission" date="2020-01" db="EMBL/GenBank/DDBJ databases">
        <title>Identification and distribution of gene clusters putatively required for synthesis of sphingolipid metabolism inhibitors in phylogenetically diverse species of the filamentous fungus Fusarium.</title>
        <authorList>
            <person name="Kim H.-S."/>
            <person name="Busman M."/>
            <person name="Brown D.W."/>
            <person name="Divon H."/>
            <person name="Uhlig S."/>
            <person name="Proctor R.H."/>
        </authorList>
    </citation>
    <scope>NUCLEOTIDE SEQUENCE [LARGE SCALE GENOMIC DNA]</scope>
    <source>
        <strain evidence="3 4">NRRL 20459</strain>
    </source>
</reference>
<dbReference type="Pfam" id="PF06172">
    <property type="entry name" value="Cupin_5"/>
    <property type="match status" value="1"/>
</dbReference>
<dbReference type="OrthoDB" id="6614653at2759"/>
<evidence type="ECO:0000313" key="4">
    <source>
        <dbReference type="Proteomes" id="UP000554235"/>
    </source>
</evidence>
<dbReference type="InterPro" id="IPR009327">
    <property type="entry name" value="Cupin_DUF985"/>
</dbReference>
<feature type="domain" description="DUF985" evidence="2">
    <location>
        <begin position="31"/>
        <end position="197"/>
    </location>
</feature>
<dbReference type="InterPro" id="IPR011051">
    <property type="entry name" value="RmlC_Cupin_sf"/>
</dbReference>
<dbReference type="PANTHER" id="PTHR33387">
    <property type="entry name" value="RMLC-LIKE JELLY ROLL FOLD PROTEIN"/>
    <property type="match status" value="1"/>
</dbReference>
<dbReference type="InterPro" id="IPR014710">
    <property type="entry name" value="RmlC-like_jellyroll"/>
</dbReference>
<dbReference type="CDD" id="cd06121">
    <property type="entry name" value="cupin_YML079wp"/>
    <property type="match status" value="1"/>
</dbReference>
<feature type="compositionally biased region" description="Polar residues" evidence="1">
    <location>
        <begin position="221"/>
        <end position="238"/>
    </location>
</feature>
<dbReference type="EMBL" id="JAADYS010001137">
    <property type="protein sequence ID" value="KAF4464826.1"/>
    <property type="molecule type" value="Genomic_DNA"/>
</dbReference>
<feature type="compositionally biased region" description="Basic and acidic residues" evidence="1">
    <location>
        <begin position="242"/>
        <end position="254"/>
    </location>
</feature>
<feature type="region of interest" description="Disordered" evidence="1">
    <location>
        <begin position="221"/>
        <end position="263"/>
    </location>
</feature>
<evidence type="ECO:0000313" key="3">
    <source>
        <dbReference type="EMBL" id="KAF4464826.1"/>
    </source>
</evidence>
<evidence type="ECO:0000256" key="1">
    <source>
        <dbReference type="SAM" id="MobiDB-lite"/>
    </source>
</evidence>
<dbReference type="PANTHER" id="PTHR33387:SF3">
    <property type="entry name" value="DUF985 DOMAIN-CONTAINING PROTEIN"/>
    <property type="match status" value="1"/>
</dbReference>
<dbReference type="SUPFAM" id="SSF51182">
    <property type="entry name" value="RmlC-like cupins"/>
    <property type="match status" value="1"/>
</dbReference>
<dbReference type="InterPro" id="IPR039935">
    <property type="entry name" value="YML079W-like"/>
</dbReference>
<dbReference type="Proteomes" id="UP000554235">
    <property type="component" value="Unassembled WGS sequence"/>
</dbReference>
<feature type="region of interest" description="Disordered" evidence="1">
    <location>
        <begin position="1"/>
        <end position="26"/>
    </location>
</feature>
<comment type="caution">
    <text evidence="3">The sequence shown here is derived from an EMBL/GenBank/DDBJ whole genome shotgun (WGS) entry which is preliminary data.</text>
</comment>
<proteinExistence type="predicted"/>
<keyword evidence="4" id="KW-1185">Reference proteome</keyword>
<accession>A0A8H4L9P7</accession>
<name>A0A8H4L9P7_9HYPO</name>